<dbReference type="eggNOG" id="COG0683">
    <property type="taxonomic scope" value="Bacteria"/>
</dbReference>
<dbReference type="HOGENOM" id="CLU_054023_0_0_11"/>
<evidence type="ECO:0000259" key="3">
    <source>
        <dbReference type="Pfam" id="PF13458"/>
    </source>
</evidence>
<comment type="similarity">
    <text evidence="1">Belongs to the leucine-binding protein family.</text>
</comment>
<dbReference type="InterPro" id="IPR028082">
    <property type="entry name" value="Peripla_BP_I"/>
</dbReference>
<proteinExistence type="inferred from homology"/>
<dbReference type="CDD" id="cd06341">
    <property type="entry name" value="PBP1_ABC_ligand_binding-like"/>
    <property type="match status" value="1"/>
</dbReference>
<dbReference type="EMBL" id="CP002299">
    <property type="protein sequence ID" value="ADP82698.1"/>
    <property type="molecule type" value="Genomic_DNA"/>
</dbReference>
<dbReference type="PANTHER" id="PTHR47235:SF1">
    <property type="entry name" value="BLR6548 PROTEIN"/>
    <property type="match status" value="1"/>
</dbReference>
<dbReference type="AlphaFoldDB" id="E3IYA0"/>
<evidence type="ECO:0000313" key="4">
    <source>
        <dbReference type="EMBL" id="ADP82698.1"/>
    </source>
</evidence>
<sequence precursor="true">MLATLPAALASCGSTQEPATAASGSCPSPGVSGDTIKIGLIYPDTGGQIADSFRDVRSAVQARVDAQNAAGGVHGRTVQIVWRDDQSDPGLFRTAAQDLVDNQKVFGLIVESIAAGPTASWLEANGIPAAGVAIGAGQHRNLFSFGSLFTGQNVNVDTFGRYVRAGGGTKALVVVDPSQPAAAGLVGVFGPSLTSQGVQVAGQENYPAGATTPAHIVDALRHAGADTLIGVLKPADFADIYTAAKTAGVKLKVALSAAGYEQDLLDQRGAALAGMSVIVGYASFEQASPAMTAFHSAMATYSPELQDPNSEAALSAYVSTDEMLKGLDLAGACPTREGFITGLHKVTDYSAGGLIAPTDLSNPTAATTCFNFVKANATGTRFEPVTPPAGSSDGFWCGKPLS</sequence>
<gene>
    <name evidence="4" type="ordered locus">FraEuI1c_4707</name>
</gene>
<accession>E3IYA0</accession>
<dbReference type="InParanoid" id="E3IYA0"/>
<dbReference type="SUPFAM" id="SSF53822">
    <property type="entry name" value="Periplasmic binding protein-like I"/>
    <property type="match status" value="1"/>
</dbReference>
<dbReference type="Proteomes" id="UP000002484">
    <property type="component" value="Chromosome"/>
</dbReference>
<evidence type="ECO:0000256" key="1">
    <source>
        <dbReference type="ARBA" id="ARBA00010062"/>
    </source>
</evidence>
<dbReference type="STRING" id="298654.FraEuI1c_4707"/>
<dbReference type="Pfam" id="PF13458">
    <property type="entry name" value="Peripla_BP_6"/>
    <property type="match status" value="1"/>
</dbReference>
<protein>
    <submittedName>
        <fullName evidence="4">Putative Leu/Ile/Val-binding protein (LIV-BP)</fullName>
    </submittedName>
</protein>
<organism evidence="4 5">
    <name type="scientific">Pseudofrankia inefficax (strain DSM 45817 / CECT 9037 / DDB 130130 / EuI1c)</name>
    <name type="common">Frankia inefficax</name>
    <dbReference type="NCBI Taxonomy" id="298654"/>
    <lineage>
        <taxon>Bacteria</taxon>
        <taxon>Bacillati</taxon>
        <taxon>Actinomycetota</taxon>
        <taxon>Actinomycetes</taxon>
        <taxon>Frankiales</taxon>
        <taxon>Frankiaceae</taxon>
        <taxon>Pseudofrankia</taxon>
    </lineage>
</organism>
<dbReference type="PANTHER" id="PTHR47235">
    <property type="entry name" value="BLR6548 PROTEIN"/>
    <property type="match status" value="1"/>
</dbReference>
<dbReference type="InterPro" id="IPR028081">
    <property type="entry name" value="Leu-bd"/>
</dbReference>
<feature type="domain" description="Leucine-binding protein" evidence="3">
    <location>
        <begin position="35"/>
        <end position="379"/>
    </location>
</feature>
<keyword evidence="5" id="KW-1185">Reference proteome</keyword>
<dbReference type="KEGG" id="fri:FraEuI1c_4707"/>
<evidence type="ECO:0000313" key="5">
    <source>
        <dbReference type="Proteomes" id="UP000002484"/>
    </source>
</evidence>
<reference evidence="4 5" key="1">
    <citation type="submission" date="2010-10" db="EMBL/GenBank/DDBJ databases">
        <title>Complete sequence of Frankia sp. EuI1c.</title>
        <authorList>
            <consortium name="US DOE Joint Genome Institute"/>
            <person name="Lucas S."/>
            <person name="Copeland A."/>
            <person name="Lapidus A."/>
            <person name="Cheng J.-F."/>
            <person name="Bruce D."/>
            <person name="Goodwin L."/>
            <person name="Pitluck S."/>
            <person name="Chertkov O."/>
            <person name="Detter J.C."/>
            <person name="Han C."/>
            <person name="Tapia R."/>
            <person name="Land M."/>
            <person name="Hauser L."/>
            <person name="Jeffries C."/>
            <person name="Kyrpides N."/>
            <person name="Ivanova N."/>
            <person name="Mikhailova N."/>
            <person name="Beauchemin N."/>
            <person name="Sen A."/>
            <person name="Sur S.A."/>
            <person name="Gtari M."/>
            <person name="Wall L."/>
            <person name="Tisa L."/>
            <person name="Woyke T."/>
        </authorList>
    </citation>
    <scope>NUCLEOTIDE SEQUENCE [LARGE SCALE GENOMIC DNA]</scope>
    <source>
        <strain evidence="5">DSM 45817 / CECT 9037 / EuI1c</strain>
    </source>
</reference>
<dbReference type="Gene3D" id="3.40.50.2300">
    <property type="match status" value="2"/>
</dbReference>
<name>E3IYA0_PSEI1</name>
<keyword evidence="2" id="KW-0732">Signal</keyword>
<evidence type="ECO:0000256" key="2">
    <source>
        <dbReference type="ARBA" id="ARBA00022729"/>
    </source>
</evidence>